<sequence>NFSWMKSLDRLFTNHYVIISWPPRVPAIGPGFHHNQLQVDQMNVLTVPTLKQVMGHHFTNNASKTKNKKGKEVELVPIPEEEFCLVPWSEGAQQCHHFYMRAVSIPLVTATDGTILKMLSDSAEFIKTLPEGTMLPDRPPSVTPTEPPHTVQLPACGGVVNPTSGHA</sequence>
<name>A0A0D0DM29_9AGAM</name>
<feature type="non-terminal residue" evidence="2">
    <location>
        <position position="167"/>
    </location>
</feature>
<dbReference type="OrthoDB" id="2691626at2759"/>
<organism evidence="2 3">
    <name type="scientific">Paxillus rubicundulus Ve08.2h10</name>
    <dbReference type="NCBI Taxonomy" id="930991"/>
    <lineage>
        <taxon>Eukaryota</taxon>
        <taxon>Fungi</taxon>
        <taxon>Dikarya</taxon>
        <taxon>Basidiomycota</taxon>
        <taxon>Agaricomycotina</taxon>
        <taxon>Agaricomycetes</taxon>
        <taxon>Agaricomycetidae</taxon>
        <taxon>Boletales</taxon>
        <taxon>Paxilineae</taxon>
        <taxon>Paxillaceae</taxon>
        <taxon>Paxillus</taxon>
    </lineage>
</organism>
<feature type="compositionally biased region" description="Pro residues" evidence="1">
    <location>
        <begin position="137"/>
        <end position="147"/>
    </location>
</feature>
<keyword evidence="3" id="KW-1185">Reference proteome</keyword>
<proteinExistence type="predicted"/>
<evidence type="ECO:0000313" key="2">
    <source>
        <dbReference type="EMBL" id="KIK92568.1"/>
    </source>
</evidence>
<evidence type="ECO:0000313" key="3">
    <source>
        <dbReference type="Proteomes" id="UP000054538"/>
    </source>
</evidence>
<evidence type="ECO:0000256" key="1">
    <source>
        <dbReference type="SAM" id="MobiDB-lite"/>
    </source>
</evidence>
<dbReference type="AlphaFoldDB" id="A0A0D0DM29"/>
<accession>A0A0D0DM29</accession>
<gene>
    <name evidence="2" type="ORF">PAXRUDRAFT_147029</name>
</gene>
<dbReference type="EMBL" id="KN825266">
    <property type="protein sequence ID" value="KIK92568.1"/>
    <property type="molecule type" value="Genomic_DNA"/>
</dbReference>
<protein>
    <submittedName>
        <fullName evidence="2">Uncharacterized protein</fullName>
    </submittedName>
</protein>
<reference evidence="3" key="2">
    <citation type="submission" date="2015-01" db="EMBL/GenBank/DDBJ databases">
        <title>Evolutionary Origins and Diversification of the Mycorrhizal Mutualists.</title>
        <authorList>
            <consortium name="DOE Joint Genome Institute"/>
            <consortium name="Mycorrhizal Genomics Consortium"/>
            <person name="Kohler A."/>
            <person name="Kuo A."/>
            <person name="Nagy L.G."/>
            <person name="Floudas D."/>
            <person name="Copeland A."/>
            <person name="Barry K.W."/>
            <person name="Cichocki N."/>
            <person name="Veneault-Fourrey C."/>
            <person name="LaButti K."/>
            <person name="Lindquist E.A."/>
            <person name="Lipzen A."/>
            <person name="Lundell T."/>
            <person name="Morin E."/>
            <person name="Murat C."/>
            <person name="Riley R."/>
            <person name="Ohm R."/>
            <person name="Sun H."/>
            <person name="Tunlid A."/>
            <person name="Henrissat B."/>
            <person name="Grigoriev I.V."/>
            <person name="Hibbett D.S."/>
            <person name="Martin F."/>
        </authorList>
    </citation>
    <scope>NUCLEOTIDE SEQUENCE [LARGE SCALE GENOMIC DNA]</scope>
    <source>
        <strain evidence="3">Ve08.2h10</strain>
    </source>
</reference>
<dbReference type="InParanoid" id="A0A0D0DM29"/>
<dbReference type="Proteomes" id="UP000054538">
    <property type="component" value="Unassembled WGS sequence"/>
</dbReference>
<reference evidence="2 3" key="1">
    <citation type="submission" date="2014-04" db="EMBL/GenBank/DDBJ databases">
        <authorList>
            <consortium name="DOE Joint Genome Institute"/>
            <person name="Kuo A."/>
            <person name="Kohler A."/>
            <person name="Jargeat P."/>
            <person name="Nagy L.G."/>
            <person name="Floudas D."/>
            <person name="Copeland A."/>
            <person name="Barry K.W."/>
            <person name="Cichocki N."/>
            <person name="Veneault-Fourrey C."/>
            <person name="LaButti K."/>
            <person name="Lindquist E.A."/>
            <person name="Lipzen A."/>
            <person name="Lundell T."/>
            <person name="Morin E."/>
            <person name="Murat C."/>
            <person name="Sun H."/>
            <person name="Tunlid A."/>
            <person name="Henrissat B."/>
            <person name="Grigoriev I.V."/>
            <person name="Hibbett D.S."/>
            <person name="Martin F."/>
            <person name="Nordberg H.P."/>
            <person name="Cantor M.N."/>
            <person name="Hua S.X."/>
        </authorList>
    </citation>
    <scope>NUCLEOTIDE SEQUENCE [LARGE SCALE GENOMIC DNA]</scope>
    <source>
        <strain evidence="2 3">Ve08.2h10</strain>
    </source>
</reference>
<feature type="region of interest" description="Disordered" evidence="1">
    <location>
        <begin position="131"/>
        <end position="150"/>
    </location>
</feature>
<dbReference type="HOGENOM" id="CLU_135971_1_0_1"/>